<keyword evidence="1" id="KW-0227">DNA damage</keyword>
<comment type="similarity">
    <text evidence="1">Belongs to the RecF family.</text>
</comment>
<keyword evidence="1" id="KW-0235">DNA replication</keyword>
<dbReference type="NCBIfam" id="TIGR00611">
    <property type="entry name" value="recf"/>
    <property type="match status" value="1"/>
</dbReference>
<comment type="subcellular location">
    <subcellularLocation>
        <location evidence="1">Cytoplasm</location>
    </subcellularLocation>
</comment>
<keyword evidence="1" id="KW-0547">Nucleotide-binding</keyword>
<evidence type="ECO:0000256" key="1">
    <source>
        <dbReference type="HAMAP-Rule" id="MF_00365"/>
    </source>
</evidence>
<keyword evidence="1" id="KW-0963">Cytoplasm</keyword>
<dbReference type="EMBL" id="CP077683">
    <property type="protein sequence ID" value="QXE90044.1"/>
    <property type="molecule type" value="Genomic_DNA"/>
</dbReference>
<organism evidence="3 4">
    <name type="scientific">Geomonas subterranea</name>
    <dbReference type="NCBI Taxonomy" id="2847989"/>
    <lineage>
        <taxon>Bacteria</taxon>
        <taxon>Pseudomonadati</taxon>
        <taxon>Thermodesulfobacteriota</taxon>
        <taxon>Desulfuromonadia</taxon>
        <taxon>Geobacterales</taxon>
        <taxon>Geobacteraceae</taxon>
        <taxon>Geomonas</taxon>
    </lineage>
</organism>
<reference evidence="3 4" key="1">
    <citation type="submission" date="2021-06" db="EMBL/GenBank/DDBJ databases">
        <title>Gemonas diversity in paddy soil.</title>
        <authorList>
            <person name="Liu G."/>
        </authorList>
    </citation>
    <scope>NUCLEOTIDE SEQUENCE [LARGE SCALE GENOMIC DNA]</scope>
    <source>
        <strain evidence="3 4">RG2</strain>
    </source>
</reference>
<evidence type="ECO:0000313" key="4">
    <source>
        <dbReference type="Proteomes" id="UP000683559"/>
    </source>
</evidence>
<name>A0ABX8LH85_9BACT</name>
<feature type="domain" description="RecF/RecN/SMC N-terminal" evidence="2">
    <location>
        <begin position="3"/>
        <end position="351"/>
    </location>
</feature>
<gene>
    <name evidence="1 3" type="primary">recF</name>
    <name evidence="3" type="ORF">KP001_16710</name>
</gene>
<keyword evidence="4" id="KW-1185">Reference proteome</keyword>
<dbReference type="InterPro" id="IPR001238">
    <property type="entry name" value="DNA-binding_RecF"/>
</dbReference>
<evidence type="ECO:0000259" key="2">
    <source>
        <dbReference type="Pfam" id="PF02463"/>
    </source>
</evidence>
<comment type="function">
    <text evidence="1">The RecF protein is involved in DNA metabolism; it is required for DNA replication and normal SOS inducibility. RecF binds preferentially to single-stranded, linear DNA. It also seems to bind ATP.</text>
</comment>
<protein>
    <recommendedName>
        <fullName evidence="1">DNA replication and repair protein RecF</fullName>
    </recommendedName>
</protein>
<keyword evidence="1" id="KW-0067">ATP-binding</keyword>
<keyword evidence="1" id="KW-0742">SOS response</keyword>
<dbReference type="InterPro" id="IPR003395">
    <property type="entry name" value="RecF/RecN/SMC_N"/>
</dbReference>
<dbReference type="PANTHER" id="PTHR32182:SF0">
    <property type="entry name" value="DNA REPLICATION AND REPAIR PROTEIN RECF"/>
    <property type="match status" value="1"/>
</dbReference>
<sequence>MKLIKLKLASFRNLQNIELVPGKKFNVFYGNNGQGKTNLLESIYLLATMKSFKQAKNVELIAFGSEFALIKGIVERDRVSREIAVLLEKQGKKAKIDAKLATRLDDFFGSLNVVLFTPEEISMVRGGPDLRRRYLDRAVFTCDLSYLAAFHDYSKILKNRNALLKVGDGGGIEVWTDQLIQAAQLVIERRKAYLAEMGKLLQGFYSEISGNDETVQIEYRLHGVDPQAYAEDPAAALADAIKAHAAEEKRRQTTAIGPHRDDLYFGLNGRSARHFASQGQQRSFVLALKMAEIEYITRCFEAPPVLLLDDMTSELDRERNQNLMDFLKKREMQVFITTTSLSNVAIEDMEDNRTFRIKEGRIIEK</sequence>
<feature type="binding site" evidence="1">
    <location>
        <begin position="30"/>
        <end position="37"/>
    </location>
    <ligand>
        <name>ATP</name>
        <dbReference type="ChEBI" id="CHEBI:30616"/>
    </ligand>
</feature>
<dbReference type="PANTHER" id="PTHR32182">
    <property type="entry name" value="DNA REPLICATION AND REPAIR PROTEIN RECF"/>
    <property type="match status" value="1"/>
</dbReference>
<proteinExistence type="inferred from homology"/>
<dbReference type="Proteomes" id="UP000683559">
    <property type="component" value="Chromosome"/>
</dbReference>
<evidence type="ECO:0000313" key="3">
    <source>
        <dbReference type="EMBL" id="QXE90044.1"/>
    </source>
</evidence>
<dbReference type="HAMAP" id="MF_00365">
    <property type="entry name" value="RecF"/>
    <property type="match status" value="1"/>
</dbReference>
<accession>A0ABX8LH85</accession>
<keyword evidence="1" id="KW-0238">DNA-binding</keyword>
<dbReference type="RefSeq" id="WP_217286708.1">
    <property type="nucleotide sequence ID" value="NZ_CP077683.1"/>
</dbReference>
<keyword evidence="1" id="KW-0234">DNA repair</keyword>
<dbReference type="Pfam" id="PF02463">
    <property type="entry name" value="SMC_N"/>
    <property type="match status" value="1"/>
</dbReference>